<evidence type="ECO:0000313" key="2">
    <source>
        <dbReference type="Proteomes" id="UP001271007"/>
    </source>
</evidence>
<proteinExistence type="predicted"/>
<dbReference type="Proteomes" id="UP001271007">
    <property type="component" value="Unassembled WGS sequence"/>
</dbReference>
<dbReference type="AlphaFoldDB" id="A0AAJ0D9B0"/>
<evidence type="ECO:0000313" key="1">
    <source>
        <dbReference type="EMBL" id="KAK3049605.1"/>
    </source>
</evidence>
<keyword evidence="2" id="KW-1185">Reference proteome</keyword>
<accession>A0AAJ0D9B0</accession>
<gene>
    <name evidence="1" type="ORF">LTR09_009026</name>
</gene>
<reference evidence="1" key="1">
    <citation type="submission" date="2023-04" db="EMBL/GenBank/DDBJ databases">
        <title>Black Yeasts Isolated from many extreme environments.</title>
        <authorList>
            <person name="Coleine C."/>
            <person name="Stajich J.E."/>
            <person name="Selbmann L."/>
        </authorList>
    </citation>
    <scope>NUCLEOTIDE SEQUENCE</scope>
    <source>
        <strain evidence="1">CCFEE 5312</strain>
    </source>
</reference>
<sequence>MSSAQEALSALQALIAQAATIQAQLDAWGRRDLPSQSWDNQVQLFMERSTLLPTMKSRLDEIGTTLIARNPVPPELDRDQLIYHTMVVIKAELIVIAMEHRNSNWFAALSPEQQAFYLSTSDGVYRLQPSRGHPRSKFEALHHQLDEARLRQALVAGDAK</sequence>
<dbReference type="EMBL" id="JAWDJX010000038">
    <property type="protein sequence ID" value="KAK3049605.1"/>
    <property type="molecule type" value="Genomic_DNA"/>
</dbReference>
<protein>
    <submittedName>
        <fullName evidence="1">Uncharacterized protein</fullName>
    </submittedName>
</protein>
<organism evidence="1 2">
    <name type="scientific">Extremus antarcticus</name>
    <dbReference type="NCBI Taxonomy" id="702011"/>
    <lineage>
        <taxon>Eukaryota</taxon>
        <taxon>Fungi</taxon>
        <taxon>Dikarya</taxon>
        <taxon>Ascomycota</taxon>
        <taxon>Pezizomycotina</taxon>
        <taxon>Dothideomycetes</taxon>
        <taxon>Dothideomycetidae</taxon>
        <taxon>Mycosphaerellales</taxon>
        <taxon>Extremaceae</taxon>
        <taxon>Extremus</taxon>
    </lineage>
</organism>
<name>A0AAJ0D9B0_9PEZI</name>
<comment type="caution">
    <text evidence="1">The sequence shown here is derived from an EMBL/GenBank/DDBJ whole genome shotgun (WGS) entry which is preliminary data.</text>
</comment>